<keyword evidence="8" id="KW-0282">Flagellum</keyword>
<keyword evidence="8" id="KW-0969">Cilium</keyword>
<proteinExistence type="predicted"/>
<dbReference type="Proteomes" id="UP000593932">
    <property type="component" value="Chromosome"/>
</dbReference>
<accession>A0A7S6UM50</accession>
<evidence type="ECO:0000256" key="3">
    <source>
        <dbReference type="ARBA" id="ARBA00022692"/>
    </source>
</evidence>
<protein>
    <submittedName>
        <fullName evidence="8">Flagellar biosynthetic protein FliO</fullName>
    </submittedName>
</protein>
<evidence type="ECO:0000256" key="5">
    <source>
        <dbReference type="ARBA" id="ARBA00023136"/>
    </source>
</evidence>
<evidence type="ECO:0000256" key="2">
    <source>
        <dbReference type="ARBA" id="ARBA00022475"/>
    </source>
</evidence>
<dbReference type="Pfam" id="PF04347">
    <property type="entry name" value="FliO"/>
    <property type="match status" value="1"/>
</dbReference>
<feature type="chain" id="PRO_5046297805" evidence="7">
    <location>
        <begin position="30"/>
        <end position="147"/>
    </location>
</feature>
<keyword evidence="7" id="KW-0732">Signal</keyword>
<evidence type="ECO:0000256" key="6">
    <source>
        <dbReference type="SAM" id="Phobius"/>
    </source>
</evidence>
<evidence type="ECO:0000256" key="1">
    <source>
        <dbReference type="ARBA" id="ARBA00004236"/>
    </source>
</evidence>
<keyword evidence="8" id="KW-0966">Cell projection</keyword>
<keyword evidence="2" id="KW-1003">Cell membrane</keyword>
<keyword evidence="3 6" id="KW-0812">Transmembrane</keyword>
<organism evidence="8 9">
    <name type="scientific">Novilysobacter avium</name>
    <dbReference type="NCBI Taxonomy" id="2781023"/>
    <lineage>
        <taxon>Bacteria</taxon>
        <taxon>Pseudomonadati</taxon>
        <taxon>Pseudomonadota</taxon>
        <taxon>Gammaproteobacteria</taxon>
        <taxon>Lysobacterales</taxon>
        <taxon>Lysobacteraceae</taxon>
        <taxon>Novilysobacter</taxon>
    </lineage>
</organism>
<dbReference type="EMBL" id="CP063657">
    <property type="protein sequence ID" value="QOW22853.1"/>
    <property type="molecule type" value="Genomic_DNA"/>
</dbReference>
<feature type="transmembrane region" description="Helical" evidence="6">
    <location>
        <begin position="60"/>
        <end position="80"/>
    </location>
</feature>
<feature type="signal peptide" evidence="7">
    <location>
        <begin position="1"/>
        <end position="29"/>
    </location>
</feature>
<dbReference type="InterPro" id="IPR022781">
    <property type="entry name" value="Flagellar_biosynth_FliO"/>
</dbReference>
<evidence type="ECO:0000313" key="9">
    <source>
        <dbReference type="Proteomes" id="UP000593932"/>
    </source>
</evidence>
<keyword evidence="5 6" id="KW-0472">Membrane</keyword>
<name>A0A7S6UM50_9GAMM</name>
<gene>
    <name evidence="8" type="ORF">INQ42_04570</name>
</gene>
<comment type="subcellular location">
    <subcellularLocation>
        <location evidence="1">Cell membrane</location>
    </subcellularLocation>
</comment>
<evidence type="ECO:0000256" key="7">
    <source>
        <dbReference type="SAM" id="SignalP"/>
    </source>
</evidence>
<keyword evidence="4 6" id="KW-1133">Transmembrane helix</keyword>
<sequence>MADMTLFPRHPIATATASLLALGCFPARAAMQAATSVDPDLAAAAGTPAAASGSFMWDLIAVVVPLLLVIAGLFAILFFARRRYKLTGRDAALSIVQVLPVGPRERVVVLKTRADRVFAIGVGAQSLNLIAELDAADIAVDAGDPGI</sequence>
<evidence type="ECO:0000256" key="4">
    <source>
        <dbReference type="ARBA" id="ARBA00022989"/>
    </source>
</evidence>
<reference evidence="8 9" key="1">
    <citation type="submission" date="2020-10" db="EMBL/GenBank/DDBJ databases">
        <title>complete genome sequencing of Lysobacter sp. H23M41.</title>
        <authorList>
            <person name="Bae J.-W."/>
            <person name="Lee S.-Y."/>
        </authorList>
    </citation>
    <scope>NUCLEOTIDE SEQUENCE [LARGE SCALE GENOMIC DNA]</scope>
    <source>
        <strain evidence="8 9">H23M41</strain>
    </source>
</reference>
<dbReference type="RefSeq" id="WP_194035341.1">
    <property type="nucleotide sequence ID" value="NZ_CP063657.1"/>
</dbReference>
<keyword evidence="9" id="KW-1185">Reference proteome</keyword>
<evidence type="ECO:0000313" key="8">
    <source>
        <dbReference type="EMBL" id="QOW22853.1"/>
    </source>
</evidence>